<evidence type="ECO:0000256" key="4">
    <source>
        <dbReference type="ARBA" id="ARBA00023004"/>
    </source>
</evidence>
<dbReference type="GO" id="GO:0006699">
    <property type="term" value="P:bile acid biosynthetic process"/>
    <property type="evidence" value="ECO:0007669"/>
    <property type="project" value="TreeGrafter"/>
</dbReference>
<dbReference type="PANTHER" id="PTHR24304:SF4">
    <property type="entry name" value="CYTOCHROME P450"/>
    <property type="match status" value="1"/>
</dbReference>
<reference evidence="5" key="1">
    <citation type="journal article" date="2019" name="bioRxiv">
        <title>The Genome of the Zebra Mussel, Dreissena polymorpha: A Resource for Invasive Species Research.</title>
        <authorList>
            <person name="McCartney M.A."/>
            <person name="Auch B."/>
            <person name="Kono T."/>
            <person name="Mallez S."/>
            <person name="Zhang Y."/>
            <person name="Obille A."/>
            <person name="Becker A."/>
            <person name="Abrahante J.E."/>
            <person name="Garbe J."/>
            <person name="Badalamenti J.P."/>
            <person name="Herman A."/>
            <person name="Mangelson H."/>
            <person name="Liachko I."/>
            <person name="Sullivan S."/>
            <person name="Sone E.D."/>
            <person name="Koren S."/>
            <person name="Silverstein K.A.T."/>
            <person name="Beckman K.B."/>
            <person name="Gohl D.M."/>
        </authorList>
    </citation>
    <scope>NUCLEOTIDE SEQUENCE</scope>
    <source>
        <strain evidence="5">Duluth1</strain>
        <tissue evidence="5">Whole animal</tissue>
    </source>
</reference>
<protein>
    <recommendedName>
        <fullName evidence="7">Cytochrome P450</fullName>
    </recommendedName>
</protein>
<dbReference type="InterPro" id="IPR050529">
    <property type="entry name" value="CYP450_sterol_14alpha_dmase"/>
</dbReference>
<keyword evidence="6" id="KW-1185">Reference proteome</keyword>
<dbReference type="PANTHER" id="PTHR24304">
    <property type="entry name" value="CYTOCHROME P450 FAMILY 7"/>
    <property type="match status" value="1"/>
</dbReference>
<dbReference type="GO" id="GO:0042632">
    <property type="term" value="P:cholesterol homeostasis"/>
    <property type="evidence" value="ECO:0007669"/>
    <property type="project" value="TreeGrafter"/>
</dbReference>
<dbReference type="InterPro" id="IPR036396">
    <property type="entry name" value="Cyt_P450_sf"/>
</dbReference>
<dbReference type="AlphaFoldDB" id="A0A9D4H0Z5"/>
<proteinExistence type="inferred from homology"/>
<gene>
    <name evidence="5" type="ORF">DPMN_126891</name>
</gene>
<evidence type="ECO:0000256" key="2">
    <source>
        <dbReference type="ARBA" id="ARBA00022617"/>
    </source>
</evidence>
<reference evidence="5" key="2">
    <citation type="submission" date="2020-11" db="EMBL/GenBank/DDBJ databases">
        <authorList>
            <person name="McCartney M.A."/>
            <person name="Auch B."/>
            <person name="Kono T."/>
            <person name="Mallez S."/>
            <person name="Becker A."/>
            <person name="Gohl D.M."/>
            <person name="Silverstein K.A.T."/>
            <person name="Koren S."/>
            <person name="Bechman K.B."/>
            <person name="Herman A."/>
            <person name="Abrahante J.E."/>
            <person name="Garbe J."/>
        </authorList>
    </citation>
    <scope>NUCLEOTIDE SEQUENCE</scope>
    <source>
        <strain evidence="5">Duluth1</strain>
        <tissue evidence="5">Whole animal</tissue>
    </source>
</reference>
<evidence type="ECO:0000313" key="5">
    <source>
        <dbReference type="EMBL" id="KAH3825029.1"/>
    </source>
</evidence>
<dbReference type="SUPFAM" id="SSF48264">
    <property type="entry name" value="Cytochrome P450"/>
    <property type="match status" value="1"/>
</dbReference>
<comment type="similarity">
    <text evidence="1">Belongs to the cytochrome P450 family.</text>
</comment>
<evidence type="ECO:0000313" key="6">
    <source>
        <dbReference type="Proteomes" id="UP000828390"/>
    </source>
</evidence>
<dbReference type="GO" id="GO:0008395">
    <property type="term" value="F:steroid hydroxylase activity"/>
    <property type="evidence" value="ECO:0007669"/>
    <property type="project" value="TreeGrafter"/>
</dbReference>
<dbReference type="GO" id="GO:0005506">
    <property type="term" value="F:iron ion binding"/>
    <property type="evidence" value="ECO:0007669"/>
    <property type="project" value="InterPro"/>
</dbReference>
<comment type="caution">
    <text evidence="5">The sequence shown here is derived from an EMBL/GenBank/DDBJ whole genome shotgun (WGS) entry which is preliminary data.</text>
</comment>
<organism evidence="5 6">
    <name type="scientific">Dreissena polymorpha</name>
    <name type="common">Zebra mussel</name>
    <name type="synonym">Mytilus polymorpha</name>
    <dbReference type="NCBI Taxonomy" id="45954"/>
    <lineage>
        <taxon>Eukaryota</taxon>
        <taxon>Metazoa</taxon>
        <taxon>Spiralia</taxon>
        <taxon>Lophotrochozoa</taxon>
        <taxon>Mollusca</taxon>
        <taxon>Bivalvia</taxon>
        <taxon>Autobranchia</taxon>
        <taxon>Heteroconchia</taxon>
        <taxon>Euheterodonta</taxon>
        <taxon>Imparidentia</taxon>
        <taxon>Neoheterodontei</taxon>
        <taxon>Myida</taxon>
        <taxon>Dreissenoidea</taxon>
        <taxon>Dreissenidae</taxon>
        <taxon>Dreissena</taxon>
    </lineage>
</organism>
<keyword evidence="3" id="KW-0479">Metal-binding</keyword>
<evidence type="ECO:0000256" key="1">
    <source>
        <dbReference type="ARBA" id="ARBA00010617"/>
    </source>
</evidence>
<keyword evidence="2" id="KW-0349">Heme</keyword>
<keyword evidence="4" id="KW-0408">Iron</keyword>
<dbReference type="GO" id="GO:0020037">
    <property type="term" value="F:heme binding"/>
    <property type="evidence" value="ECO:0007669"/>
    <property type="project" value="InterPro"/>
</dbReference>
<accession>A0A9D4H0Z5</accession>
<dbReference type="Proteomes" id="UP000828390">
    <property type="component" value="Unassembled WGS sequence"/>
</dbReference>
<dbReference type="Gene3D" id="1.10.630.10">
    <property type="entry name" value="Cytochrome P450"/>
    <property type="match status" value="1"/>
</dbReference>
<name>A0A9D4H0Z5_DREPO</name>
<dbReference type="GO" id="GO:0016705">
    <property type="term" value="F:oxidoreductase activity, acting on paired donors, with incorporation or reduction of molecular oxygen"/>
    <property type="evidence" value="ECO:0007669"/>
    <property type="project" value="InterPro"/>
</dbReference>
<evidence type="ECO:0000256" key="3">
    <source>
        <dbReference type="ARBA" id="ARBA00022723"/>
    </source>
</evidence>
<dbReference type="EMBL" id="JAIWYP010000005">
    <property type="protein sequence ID" value="KAH3825029.1"/>
    <property type="molecule type" value="Genomic_DNA"/>
</dbReference>
<evidence type="ECO:0008006" key="7">
    <source>
        <dbReference type="Google" id="ProtNLM"/>
    </source>
</evidence>
<sequence length="110" mass="13261">MANVLLFVYFQEFKYDRFIDAKFYKEGKEIRNPLLAFGSLCPGKRLAMTQAKWFIFNFAHQFDFQTEEGQACCPDVKYYGNEILPPTNDVDFLYRRIENRRRIEFVHDRL</sequence>